<dbReference type="SUPFAM" id="SSF52540">
    <property type="entry name" value="P-loop containing nucleoside triphosphate hydrolases"/>
    <property type="match status" value="1"/>
</dbReference>
<dbReference type="Gene3D" id="3.40.50.300">
    <property type="entry name" value="P-loop containing nucleotide triphosphate hydrolases"/>
    <property type="match status" value="1"/>
</dbReference>
<dbReference type="EMBL" id="JAESIY010000001">
    <property type="protein sequence ID" value="MBL3654532.1"/>
    <property type="molecule type" value="Genomic_DNA"/>
</dbReference>
<proteinExistence type="predicted"/>
<dbReference type="RefSeq" id="WP_202241405.1">
    <property type="nucleotide sequence ID" value="NZ_JAESIY010000001.1"/>
</dbReference>
<dbReference type="Pfam" id="PF13238">
    <property type="entry name" value="AAA_18"/>
    <property type="match status" value="1"/>
</dbReference>
<dbReference type="PANTHER" id="PTHR10285">
    <property type="entry name" value="URIDINE KINASE"/>
    <property type="match status" value="1"/>
</dbReference>
<accession>A0A937F448</accession>
<dbReference type="InterPro" id="IPR027417">
    <property type="entry name" value="P-loop_NTPase"/>
</dbReference>
<dbReference type="Proteomes" id="UP000659388">
    <property type="component" value="Unassembled WGS sequence"/>
</dbReference>
<keyword evidence="2" id="KW-1185">Reference proteome</keyword>
<evidence type="ECO:0000313" key="1">
    <source>
        <dbReference type="EMBL" id="MBL3654532.1"/>
    </source>
</evidence>
<gene>
    <name evidence="1" type="ORF">JL102_00200</name>
</gene>
<sequence length="159" mass="18724">MIIGIGGMSRAGKTTFSKRLAQYLGSENTIIFHQDDYVKPEDEVPYINERLDWDHPEAMDYEGLIQAIKNADSGNVIVEGILVFFNSELRNMFDKKILMEVEKSTFLARKRVDKRWGPEPEWFIEHIWQSYQQFGKPEDFKDYILIKENDELDLKPIFN</sequence>
<comment type="caution">
    <text evidence="1">The sequence shown here is derived from an EMBL/GenBank/DDBJ whole genome shotgun (WGS) entry which is preliminary data.</text>
</comment>
<name>A0A937F448_9BACT</name>
<protein>
    <submittedName>
        <fullName evidence="1">AAA family ATPase</fullName>
    </submittedName>
</protein>
<organism evidence="1 2">
    <name type="scientific">Fulvivirga sediminis</name>
    <dbReference type="NCBI Taxonomy" id="2803949"/>
    <lineage>
        <taxon>Bacteria</taxon>
        <taxon>Pseudomonadati</taxon>
        <taxon>Bacteroidota</taxon>
        <taxon>Cytophagia</taxon>
        <taxon>Cytophagales</taxon>
        <taxon>Fulvivirgaceae</taxon>
        <taxon>Fulvivirga</taxon>
    </lineage>
</organism>
<evidence type="ECO:0000313" key="2">
    <source>
        <dbReference type="Proteomes" id="UP000659388"/>
    </source>
</evidence>
<reference evidence="1" key="1">
    <citation type="submission" date="2021-01" db="EMBL/GenBank/DDBJ databases">
        <title>Fulvivirga kasyanovii gen. nov., sp nov., a novel member of the phylum Bacteroidetes isolated from seawater in a mussel farm.</title>
        <authorList>
            <person name="Zhao L.-H."/>
            <person name="Wang Z.-J."/>
        </authorList>
    </citation>
    <scope>NUCLEOTIDE SEQUENCE</scope>
    <source>
        <strain evidence="1">2943</strain>
    </source>
</reference>
<dbReference type="AlphaFoldDB" id="A0A937F448"/>